<dbReference type="Proteomes" id="UP000463951">
    <property type="component" value="Chromosome"/>
</dbReference>
<organism evidence="2 3">
    <name type="scientific">Streptomyces antimycoticus</name>
    <dbReference type="NCBI Taxonomy" id="68175"/>
    <lineage>
        <taxon>Bacteria</taxon>
        <taxon>Bacillati</taxon>
        <taxon>Actinomycetota</taxon>
        <taxon>Actinomycetes</taxon>
        <taxon>Kitasatosporales</taxon>
        <taxon>Streptomycetaceae</taxon>
        <taxon>Streptomyces</taxon>
        <taxon>Streptomyces violaceusniger group</taxon>
    </lineage>
</organism>
<feature type="compositionally biased region" description="Basic and acidic residues" evidence="1">
    <location>
        <begin position="167"/>
        <end position="193"/>
    </location>
</feature>
<feature type="compositionally biased region" description="Polar residues" evidence="1">
    <location>
        <begin position="194"/>
        <end position="205"/>
    </location>
</feature>
<evidence type="ECO:0000256" key="1">
    <source>
        <dbReference type="SAM" id="MobiDB-lite"/>
    </source>
</evidence>
<feature type="region of interest" description="Disordered" evidence="1">
    <location>
        <begin position="167"/>
        <end position="205"/>
    </location>
</feature>
<gene>
    <name evidence="2" type="ORF">SSPO_032810</name>
</gene>
<sequence length="205" mass="21871">MPELCPGIAKVAFPAMKLGRTPCATKLVPTVIMYAVGGNPMSEGSRVPANDASASRARGGGSDLKVEAETLASFKSRIDKILIDLEESPAAKSKISDQTVAHAAFGAEFSAAADLAGAYEKLHDRLEKFSRTLGDQLEALGIAVQISDRGYESIDAEQADRLRAIQDRTTKYYGEKADNRGDGDNENRARQTDTGKSGTADSNFK</sequence>
<dbReference type="AlphaFoldDB" id="A0A499UGJ2"/>
<dbReference type="EMBL" id="AP019620">
    <property type="protein sequence ID" value="BBJ40563.1"/>
    <property type="molecule type" value="Genomic_DNA"/>
</dbReference>
<protein>
    <submittedName>
        <fullName evidence="2">Uncharacterized protein</fullName>
    </submittedName>
</protein>
<evidence type="ECO:0000313" key="3">
    <source>
        <dbReference type="Proteomes" id="UP000463951"/>
    </source>
</evidence>
<name>A0A499UGJ2_9ACTN</name>
<evidence type="ECO:0000313" key="2">
    <source>
        <dbReference type="EMBL" id="BBJ40563.1"/>
    </source>
</evidence>
<proteinExistence type="predicted"/>
<accession>A0A499UGJ2</accession>
<reference evidence="2 3" key="1">
    <citation type="journal article" date="2020" name="Int. J. Syst. Evol. Microbiol.">
        <title>Reclassification of Streptomyces castelarensis and Streptomyces sporoclivatus as later heterotypic synonyms of Streptomyces antimycoticus.</title>
        <authorList>
            <person name="Komaki H."/>
            <person name="Tamura T."/>
        </authorList>
    </citation>
    <scope>NUCLEOTIDE SEQUENCE [LARGE SCALE GENOMIC DNA]</scope>
    <source>
        <strain evidence="2 3">NBRC 100767</strain>
    </source>
</reference>